<dbReference type="SMART" id="SM00826">
    <property type="entry name" value="PKS_DH"/>
    <property type="match status" value="1"/>
</dbReference>
<dbReference type="InterPro" id="IPR006162">
    <property type="entry name" value="Ppantetheine_attach_site"/>
</dbReference>
<dbReference type="InterPro" id="IPR049551">
    <property type="entry name" value="PKS_DH_C"/>
</dbReference>
<feature type="region of interest" description="Disordered" evidence="5">
    <location>
        <begin position="141"/>
        <end position="163"/>
    </location>
</feature>
<gene>
    <name evidence="8" type="ORF">D7223_32290</name>
</gene>
<dbReference type="Pfam" id="PF00550">
    <property type="entry name" value="PP-binding"/>
    <property type="match status" value="1"/>
</dbReference>
<dbReference type="SUPFAM" id="SSF52151">
    <property type="entry name" value="FabD/lysophospholipase-like"/>
    <property type="match status" value="1"/>
</dbReference>
<dbReference type="Pfam" id="PF14765">
    <property type="entry name" value="PS-DH"/>
    <property type="match status" value="1"/>
</dbReference>
<evidence type="ECO:0000313" key="9">
    <source>
        <dbReference type="Proteomes" id="UP000281726"/>
    </source>
</evidence>
<dbReference type="RefSeq" id="WP_120733486.1">
    <property type="nucleotide sequence ID" value="NZ_RBAK01000030.1"/>
</dbReference>
<dbReference type="Gene3D" id="3.40.366.10">
    <property type="entry name" value="Malonyl-Coenzyme A Acyl Carrier Protein, domain 2"/>
    <property type="match status" value="1"/>
</dbReference>
<dbReference type="AlphaFoldDB" id="A0A3A9YMG3"/>
<feature type="domain" description="PKS/mFAS DH" evidence="7">
    <location>
        <begin position="186"/>
        <end position="454"/>
    </location>
</feature>
<evidence type="ECO:0000256" key="4">
    <source>
        <dbReference type="PROSITE-ProRule" id="PRU01363"/>
    </source>
</evidence>
<protein>
    <submittedName>
        <fullName evidence="8">SDR family NAD(P)-dependent oxidoreductase</fullName>
    </submittedName>
</protein>
<dbReference type="InterPro" id="IPR001227">
    <property type="entry name" value="Ac_transferase_dom_sf"/>
</dbReference>
<accession>A0A3A9YMG3</accession>
<feature type="active site" description="Proton acceptor; for dehydratase activity" evidence="4">
    <location>
        <position position="217"/>
    </location>
</feature>
<proteinExistence type="predicted"/>
<dbReference type="SMART" id="SM00823">
    <property type="entry name" value="PKS_PP"/>
    <property type="match status" value="1"/>
</dbReference>
<dbReference type="Gene3D" id="3.10.129.110">
    <property type="entry name" value="Polyketide synthase dehydratase"/>
    <property type="match status" value="1"/>
</dbReference>
<keyword evidence="2" id="KW-0597">Phosphoprotein</keyword>
<dbReference type="FunFam" id="1.10.1200.10:FF:000007">
    <property type="entry name" value="Probable polyketide synthase pks17"/>
    <property type="match status" value="1"/>
</dbReference>
<evidence type="ECO:0000256" key="5">
    <source>
        <dbReference type="SAM" id="MobiDB-lite"/>
    </source>
</evidence>
<dbReference type="SMART" id="SM01294">
    <property type="entry name" value="PKS_PP_betabranch"/>
    <property type="match status" value="1"/>
</dbReference>
<reference evidence="8 9" key="1">
    <citation type="journal article" date="2004" name="Syst. Appl. Microbiol.">
        <title>Cryptoendolithic actinomycetes from antarctic sandstone rock samples: Micromonospora endolithica sp. nov. and two isolates related to Micromonospora coerulea Jensen 1932.</title>
        <authorList>
            <person name="Hirsch P."/>
            <person name="Mevs U."/>
            <person name="Kroppenstedt R.M."/>
            <person name="Schumann P."/>
            <person name="Stackebrandt E."/>
        </authorList>
    </citation>
    <scope>NUCLEOTIDE SEQUENCE [LARGE SCALE GENOMIC DNA]</scope>
    <source>
        <strain evidence="8 9">JCM 12677</strain>
    </source>
</reference>
<dbReference type="Proteomes" id="UP000281726">
    <property type="component" value="Unassembled WGS sequence"/>
</dbReference>
<dbReference type="GO" id="GO:0004312">
    <property type="term" value="F:fatty acid synthase activity"/>
    <property type="evidence" value="ECO:0007669"/>
    <property type="project" value="TreeGrafter"/>
</dbReference>
<dbReference type="SMART" id="SM00822">
    <property type="entry name" value="PKS_KR"/>
    <property type="match status" value="1"/>
</dbReference>
<feature type="domain" description="Carrier" evidence="6">
    <location>
        <begin position="916"/>
        <end position="991"/>
    </location>
</feature>
<feature type="active site" description="Proton donor; for dehydratase activity" evidence="4">
    <location>
        <position position="375"/>
    </location>
</feature>
<dbReference type="Gene3D" id="3.30.70.3290">
    <property type="match status" value="1"/>
</dbReference>
<dbReference type="InterPro" id="IPR016035">
    <property type="entry name" value="Acyl_Trfase/lysoPLipase"/>
</dbReference>
<dbReference type="Pfam" id="PF08659">
    <property type="entry name" value="KR"/>
    <property type="match status" value="1"/>
</dbReference>
<dbReference type="InterPro" id="IPR050091">
    <property type="entry name" value="PKS_NRPS_Biosynth_Enz"/>
</dbReference>
<feature type="region of interest" description="N-terminal hotdog fold" evidence="4">
    <location>
        <begin position="186"/>
        <end position="306"/>
    </location>
</feature>
<evidence type="ECO:0000256" key="1">
    <source>
        <dbReference type="ARBA" id="ARBA00022450"/>
    </source>
</evidence>
<name>A0A3A9YMG3_9ACTN</name>
<evidence type="ECO:0000256" key="2">
    <source>
        <dbReference type="ARBA" id="ARBA00022553"/>
    </source>
</evidence>
<dbReference type="PROSITE" id="PS50075">
    <property type="entry name" value="CARRIER"/>
    <property type="match status" value="1"/>
</dbReference>
<dbReference type="InterPro" id="IPR014043">
    <property type="entry name" value="Acyl_transferase_dom"/>
</dbReference>
<dbReference type="InterPro" id="IPR036291">
    <property type="entry name" value="NAD(P)-bd_dom_sf"/>
</dbReference>
<dbReference type="EMBL" id="RBAK01000030">
    <property type="protein sequence ID" value="RKN37471.1"/>
    <property type="molecule type" value="Genomic_DNA"/>
</dbReference>
<dbReference type="GO" id="GO:0006633">
    <property type="term" value="P:fatty acid biosynthetic process"/>
    <property type="evidence" value="ECO:0007669"/>
    <property type="project" value="TreeGrafter"/>
</dbReference>
<dbReference type="SUPFAM" id="SSF47336">
    <property type="entry name" value="ACP-like"/>
    <property type="match status" value="1"/>
</dbReference>
<feature type="non-terminal residue" evidence="8">
    <location>
        <position position="1"/>
    </location>
</feature>
<evidence type="ECO:0000259" key="6">
    <source>
        <dbReference type="PROSITE" id="PS50075"/>
    </source>
</evidence>
<dbReference type="PROSITE" id="PS00012">
    <property type="entry name" value="PHOSPHOPANTETHEINE"/>
    <property type="match status" value="1"/>
</dbReference>
<dbReference type="SUPFAM" id="SSF51735">
    <property type="entry name" value="NAD(P)-binding Rossmann-fold domains"/>
    <property type="match status" value="2"/>
</dbReference>
<dbReference type="InterPro" id="IPR042104">
    <property type="entry name" value="PKS_dehydratase_sf"/>
</dbReference>
<dbReference type="InterPro" id="IPR055123">
    <property type="entry name" value="SpnB-like_Rossmann"/>
</dbReference>
<dbReference type="InterPro" id="IPR013968">
    <property type="entry name" value="PKS_KR"/>
</dbReference>
<dbReference type="Gene3D" id="3.40.50.720">
    <property type="entry name" value="NAD(P)-binding Rossmann-like Domain"/>
    <property type="match status" value="1"/>
</dbReference>
<dbReference type="InterPro" id="IPR020806">
    <property type="entry name" value="PKS_PP-bd"/>
</dbReference>
<feature type="compositionally biased region" description="Pro residues" evidence="5">
    <location>
        <begin position="147"/>
        <end position="159"/>
    </location>
</feature>
<keyword evidence="1" id="KW-0596">Phosphopantetheine</keyword>
<keyword evidence="3" id="KW-0808">Transferase</keyword>
<feature type="region of interest" description="C-terminal hotdog fold" evidence="4">
    <location>
        <begin position="316"/>
        <end position="454"/>
    </location>
</feature>
<evidence type="ECO:0000259" key="7">
    <source>
        <dbReference type="PROSITE" id="PS52019"/>
    </source>
</evidence>
<dbReference type="InterPro" id="IPR057326">
    <property type="entry name" value="KR_dom"/>
</dbReference>
<dbReference type="PROSITE" id="PS52019">
    <property type="entry name" value="PKS_MFAS_DH"/>
    <property type="match status" value="1"/>
</dbReference>
<comment type="caution">
    <text evidence="8">The sequence shown here is derived from an EMBL/GenBank/DDBJ whole genome shotgun (WGS) entry which is preliminary data.</text>
</comment>
<sequence>AARNSPTITVIAGPASDITTITTELQQTGIKTTLLRTAHAFHHPAMAPLKQSLLEAAEALNHQPAHIPVITPTAISPEYWADHLVEPVDFHRTITTLDALGTTTYLEIAPHSTLTPHLHHTLDQPHTITTPNPHHARAQLHLHEPPDTPTPHQPPPPTYPFQHSRYWLAPAETTNLSHTGLAASTHPLLTATTELPDATRIHSTRLTVAEHPWLGDHRVDGQVLLPGSAFVDLALHAAGDGQVAELTLQAPLALSGEDAVDLRVVVAPPGAAGDRTIGIHSRPSDDTDAGWLTHATGILAAERPAGPAARQEPATGTPVALDDIYRRLGDLHLEYGPAFQGLRAVRRDADAVRAEIVLPDGLDPAGYAIHPALLDAALHPFAATAADAGAGGTSRVPFSWRGITSHRTAGNRLTVSLYPQGTDTLRLVIADEEGRPVCTVDALTVRDVPLDPHRVPPSSLFRLAWSPSGAPAGPPVRAVGVHERPPGWLGEAYPDLSALSAAVAAGLPEPDVIVVPFPPDGTGGEPRAAHEAAGRALTLVQGFLADDVLGGTRLAVVTSGAAPGPDTAPDPVAAAVWGLVRSAQSENPGRLLLADLDDFTGGTGLADALASGEPQIAVREGRLLLPRLQPEPPASGTTGLDPAGTVLITGGTGGLGSLVARHLVTRHGVRHLLLLSRRGPDAPGAGGLTTDLTALGASVTVVACDTADPAALRAALDRIPPDRPLTAVVHTAGTLADGTVPHLTPAALTAVLRPKVDAAWHLHRLTEHLDLSAFVLFSSVAGVVGAPGQANYAAANAYLDALAEQRRAAGRPAVSLAWGVWAEAGGMADTARGGRPGIRALTRDQGLALFDAAHTATGPAALVPARFDLPALRALATAGQLPTVLAALVPAAPVRRGGEPPFAERLAGLPAARQRELALETVQEHIAAVLGHADPAAIGADRSLMDLGFDSLTAVELRNRLAASTGLRLTSTLVFDHPTPTAIARHLVESAAPPAGDDTGDDTIRRLLASVPPARLREAGLLDALLRLADDRPEPAAPDGADARPDDHTEAILAAGLDELVQRALSGSTSDPK</sequence>
<dbReference type="SMART" id="SM00827">
    <property type="entry name" value="PKS_AT"/>
    <property type="match status" value="1"/>
</dbReference>
<keyword evidence="9" id="KW-1185">Reference proteome</keyword>
<dbReference type="InterPro" id="IPR049552">
    <property type="entry name" value="PKS_DH_N"/>
</dbReference>
<evidence type="ECO:0000313" key="8">
    <source>
        <dbReference type="EMBL" id="RKN37471.1"/>
    </source>
</evidence>
<dbReference type="Pfam" id="PF22953">
    <property type="entry name" value="SpnB_Rossmann"/>
    <property type="match status" value="1"/>
</dbReference>
<dbReference type="InterPro" id="IPR020807">
    <property type="entry name" value="PKS_DH"/>
</dbReference>
<dbReference type="PANTHER" id="PTHR43775">
    <property type="entry name" value="FATTY ACID SYNTHASE"/>
    <property type="match status" value="1"/>
</dbReference>
<organism evidence="8 9">
    <name type="scientific">Micromonospora endolithica</name>
    <dbReference type="NCBI Taxonomy" id="230091"/>
    <lineage>
        <taxon>Bacteria</taxon>
        <taxon>Bacillati</taxon>
        <taxon>Actinomycetota</taxon>
        <taxon>Actinomycetes</taxon>
        <taxon>Micromonosporales</taxon>
        <taxon>Micromonosporaceae</taxon>
        <taxon>Micromonospora</taxon>
    </lineage>
</organism>
<dbReference type="InterPro" id="IPR036736">
    <property type="entry name" value="ACP-like_sf"/>
</dbReference>
<dbReference type="InterPro" id="IPR009081">
    <property type="entry name" value="PP-bd_ACP"/>
</dbReference>
<dbReference type="Pfam" id="PF00698">
    <property type="entry name" value="Acyl_transf_1"/>
    <property type="match status" value="1"/>
</dbReference>
<dbReference type="GO" id="GO:0031177">
    <property type="term" value="F:phosphopantetheine binding"/>
    <property type="evidence" value="ECO:0007669"/>
    <property type="project" value="InterPro"/>
</dbReference>
<dbReference type="PANTHER" id="PTHR43775:SF51">
    <property type="entry name" value="INACTIVE PHENOLPHTHIOCEROL SYNTHESIS POLYKETIDE SYNTHASE TYPE I PKS1-RELATED"/>
    <property type="match status" value="1"/>
</dbReference>
<dbReference type="Pfam" id="PF21089">
    <property type="entry name" value="PKS_DH_N"/>
    <property type="match status" value="1"/>
</dbReference>
<dbReference type="Gene3D" id="1.10.1200.10">
    <property type="entry name" value="ACP-like"/>
    <property type="match status" value="1"/>
</dbReference>
<dbReference type="CDD" id="cd08956">
    <property type="entry name" value="KR_3_FAS_SDR_x"/>
    <property type="match status" value="1"/>
</dbReference>
<evidence type="ECO:0000256" key="3">
    <source>
        <dbReference type="ARBA" id="ARBA00022679"/>
    </source>
</evidence>
<dbReference type="InterPro" id="IPR049900">
    <property type="entry name" value="PKS_mFAS_DH"/>
</dbReference>